<dbReference type="EMBL" id="KB469661">
    <property type="protein sequence ID" value="EPQ49758.1"/>
    <property type="molecule type" value="Genomic_DNA"/>
</dbReference>
<evidence type="ECO:0000313" key="1">
    <source>
        <dbReference type="EMBL" id="EPQ49758.1"/>
    </source>
</evidence>
<keyword evidence="2" id="KW-1185">Reference proteome</keyword>
<name>S7PQL3_GLOTA</name>
<protein>
    <submittedName>
        <fullName evidence="1">Uncharacterized protein</fullName>
    </submittedName>
</protein>
<accession>S7PQL3</accession>
<dbReference type="AlphaFoldDB" id="S7PQL3"/>
<dbReference type="HOGENOM" id="CLU_429366_0_0_1"/>
<organism evidence="1 2">
    <name type="scientific">Gloeophyllum trabeum (strain ATCC 11539 / FP-39264 / Madison 617)</name>
    <name type="common">Brown rot fungus</name>
    <dbReference type="NCBI Taxonomy" id="670483"/>
    <lineage>
        <taxon>Eukaryota</taxon>
        <taxon>Fungi</taxon>
        <taxon>Dikarya</taxon>
        <taxon>Basidiomycota</taxon>
        <taxon>Agaricomycotina</taxon>
        <taxon>Agaricomycetes</taxon>
        <taxon>Gloeophyllales</taxon>
        <taxon>Gloeophyllaceae</taxon>
        <taxon>Gloeophyllum</taxon>
    </lineage>
</organism>
<feature type="non-terminal residue" evidence="1">
    <location>
        <position position="638"/>
    </location>
</feature>
<dbReference type="GeneID" id="19303123"/>
<dbReference type="Proteomes" id="UP000030669">
    <property type="component" value="Unassembled WGS sequence"/>
</dbReference>
<reference evidence="1 2" key="1">
    <citation type="journal article" date="2012" name="Science">
        <title>The Paleozoic origin of enzymatic lignin decomposition reconstructed from 31 fungal genomes.</title>
        <authorList>
            <person name="Floudas D."/>
            <person name="Binder M."/>
            <person name="Riley R."/>
            <person name="Barry K."/>
            <person name="Blanchette R.A."/>
            <person name="Henrissat B."/>
            <person name="Martinez A.T."/>
            <person name="Otillar R."/>
            <person name="Spatafora J.W."/>
            <person name="Yadav J.S."/>
            <person name="Aerts A."/>
            <person name="Benoit I."/>
            <person name="Boyd A."/>
            <person name="Carlson A."/>
            <person name="Copeland A."/>
            <person name="Coutinho P.M."/>
            <person name="de Vries R.P."/>
            <person name="Ferreira P."/>
            <person name="Findley K."/>
            <person name="Foster B."/>
            <person name="Gaskell J."/>
            <person name="Glotzer D."/>
            <person name="Gorecki P."/>
            <person name="Heitman J."/>
            <person name="Hesse C."/>
            <person name="Hori C."/>
            <person name="Igarashi K."/>
            <person name="Jurgens J.A."/>
            <person name="Kallen N."/>
            <person name="Kersten P."/>
            <person name="Kohler A."/>
            <person name="Kuees U."/>
            <person name="Kumar T.K.A."/>
            <person name="Kuo A."/>
            <person name="LaButti K."/>
            <person name="Larrondo L.F."/>
            <person name="Lindquist E."/>
            <person name="Ling A."/>
            <person name="Lombard V."/>
            <person name="Lucas S."/>
            <person name="Lundell T."/>
            <person name="Martin R."/>
            <person name="McLaughlin D.J."/>
            <person name="Morgenstern I."/>
            <person name="Morin E."/>
            <person name="Murat C."/>
            <person name="Nagy L.G."/>
            <person name="Nolan M."/>
            <person name="Ohm R.A."/>
            <person name="Patyshakuliyeva A."/>
            <person name="Rokas A."/>
            <person name="Ruiz-Duenas F.J."/>
            <person name="Sabat G."/>
            <person name="Salamov A."/>
            <person name="Samejima M."/>
            <person name="Schmutz J."/>
            <person name="Slot J.C."/>
            <person name="St John F."/>
            <person name="Stenlid J."/>
            <person name="Sun H."/>
            <person name="Sun S."/>
            <person name="Syed K."/>
            <person name="Tsang A."/>
            <person name="Wiebenga A."/>
            <person name="Young D."/>
            <person name="Pisabarro A."/>
            <person name="Eastwood D.C."/>
            <person name="Martin F."/>
            <person name="Cullen D."/>
            <person name="Grigoriev I.V."/>
            <person name="Hibbett D.S."/>
        </authorList>
    </citation>
    <scope>NUCLEOTIDE SEQUENCE [LARGE SCALE GENOMIC DNA]</scope>
    <source>
        <strain evidence="1 2">ATCC 11539</strain>
    </source>
</reference>
<sequence>DKDGKDKALLDDLSGDYVASAEDYAAIQEKKRKAAVGLARIPLPNENVKLGLYNKRPITGSNVVRISTNFEQFGVAVEPQNCIEVVTADADAWRALGIPKAWPAPDVDPKQAIPAVDKFPTVLEAVTGQHRIAAIEELLRKADEEEVRPNEIINAPDDHSADDLVWAKRTLAFWQKRREEVAYFPIIIYDKKLLDNETLWKIASNVRLPNLAETESEATKNTLIRAGEAIFDGNEDQYRRIRVRAATAGSNRQSLRRIANTSDYLRATAELLSIPTLRSLDLKSLDSFQWHREDAFPTPSAASRTLTSVGGFMLFHMEEAYRALSLLCSGPSFTFDFALSKSRIKAHKLLFANKNNTPEYLDIVEQLNDVSMVFARSSVDFHHFSVALHDTLDEVFLSTFGNPPRINDFVAAIGEYSPPVGSSARSLQESYLKNALERLKKGDFAPPAKVPKSQWTDSYLLRARLRDRLEWLVSPDIYRPFFPIVTRSVLLALPDVYKRINTILVEICTWLEPLIIENLWVALKKGENNWRDATMALRLRLTVDFNKDIVPKFFWFLLSLRSKALVTAEDALVLDRNIIFSQVPKKNKDSSLTPLITNLAKHIQKPTEVARPPSVSDLALRFATGTMWGRSFDDPSKK</sequence>
<proteinExistence type="predicted"/>
<dbReference type="OrthoDB" id="2676884at2759"/>
<dbReference type="RefSeq" id="XP_007871786.1">
    <property type="nucleotide sequence ID" value="XM_007873595.1"/>
</dbReference>
<feature type="non-terminal residue" evidence="1">
    <location>
        <position position="1"/>
    </location>
</feature>
<dbReference type="KEGG" id="gtr:GLOTRDRAFT_134649"/>
<evidence type="ECO:0000313" key="2">
    <source>
        <dbReference type="Proteomes" id="UP000030669"/>
    </source>
</evidence>
<gene>
    <name evidence="1" type="ORF">GLOTRDRAFT_134649</name>
</gene>